<keyword evidence="8" id="KW-0653">Protein transport</keyword>
<keyword evidence="6" id="KW-0963">Cytoplasm</keyword>
<dbReference type="InterPro" id="IPR030224">
    <property type="entry name" value="Sla2_fam"/>
</dbReference>
<dbReference type="PROSITE" id="PS51776">
    <property type="entry name" value="RH1"/>
    <property type="match status" value="1"/>
</dbReference>
<feature type="coiled-coil region" evidence="17">
    <location>
        <begin position="1403"/>
        <end position="1444"/>
    </location>
</feature>
<comment type="similarity">
    <text evidence="14">Belongs to the RILPL family.</text>
</comment>
<dbReference type="Gene3D" id="6.10.230.10">
    <property type="match status" value="1"/>
</dbReference>
<dbReference type="InterPro" id="IPR013809">
    <property type="entry name" value="ENTH"/>
</dbReference>
<dbReference type="SUPFAM" id="SSF48464">
    <property type="entry name" value="ENTH/VHS domain"/>
    <property type="match status" value="1"/>
</dbReference>
<dbReference type="InterPro" id="IPR034743">
    <property type="entry name" value="RH1"/>
</dbReference>
<dbReference type="GO" id="GO:0080025">
    <property type="term" value="F:phosphatidylinositol-3,5-bisphosphate binding"/>
    <property type="evidence" value="ECO:0007669"/>
    <property type="project" value="TreeGrafter"/>
</dbReference>
<reference evidence="22" key="1">
    <citation type="submission" date="2023-06" db="EMBL/GenBank/DDBJ databases">
        <title>Male Hemibagrus guttatus genome.</title>
        <authorList>
            <person name="Bian C."/>
        </authorList>
    </citation>
    <scope>NUCLEOTIDE SEQUENCE</scope>
    <source>
        <strain evidence="22">Male_cb2023</strain>
        <tissue evidence="22">Muscle</tissue>
    </source>
</reference>
<dbReference type="GO" id="GO:0051015">
    <property type="term" value="F:actin filament binding"/>
    <property type="evidence" value="ECO:0007669"/>
    <property type="project" value="TreeGrafter"/>
</dbReference>
<feature type="coiled-coil region" evidence="17">
    <location>
        <begin position="104"/>
        <end position="142"/>
    </location>
</feature>
<accession>A0AAE0UW31</accession>
<evidence type="ECO:0000256" key="4">
    <source>
        <dbReference type="ARBA" id="ARBA00010135"/>
    </source>
</evidence>
<dbReference type="Gene3D" id="1.20.58.1770">
    <property type="match status" value="1"/>
</dbReference>
<feature type="coiled-coil region" evidence="17">
    <location>
        <begin position="949"/>
        <end position="997"/>
    </location>
</feature>
<feature type="compositionally biased region" description="Basic and acidic residues" evidence="18">
    <location>
        <begin position="178"/>
        <end position="188"/>
    </location>
</feature>
<evidence type="ECO:0000256" key="9">
    <source>
        <dbReference type="ARBA" id="ARBA00023054"/>
    </source>
</evidence>
<protein>
    <recommendedName>
        <fullName evidence="15">RILP-like protein 1</fullName>
    </recommendedName>
    <alternativeName>
        <fullName evidence="16">Rab-interacting lysosomal-like protein 1</fullName>
    </alternativeName>
</protein>
<dbReference type="CDD" id="cd14445">
    <property type="entry name" value="RILP-like"/>
    <property type="match status" value="1"/>
</dbReference>
<feature type="compositionally biased region" description="Basic and acidic residues" evidence="18">
    <location>
        <begin position="2214"/>
        <end position="2223"/>
    </location>
</feature>
<evidence type="ECO:0000256" key="16">
    <source>
        <dbReference type="ARBA" id="ARBA00042424"/>
    </source>
</evidence>
<dbReference type="GO" id="GO:0046983">
    <property type="term" value="F:protein dimerization activity"/>
    <property type="evidence" value="ECO:0007669"/>
    <property type="project" value="InterPro"/>
</dbReference>
<dbReference type="GO" id="GO:0005813">
    <property type="term" value="C:centrosome"/>
    <property type="evidence" value="ECO:0007669"/>
    <property type="project" value="UniProtKB-SubCell"/>
</dbReference>
<feature type="compositionally biased region" description="Polar residues" evidence="18">
    <location>
        <begin position="1166"/>
        <end position="1177"/>
    </location>
</feature>
<dbReference type="InterPro" id="IPR011417">
    <property type="entry name" value="ANTH_dom"/>
</dbReference>
<dbReference type="PANTHER" id="PTHR10407">
    <property type="entry name" value="HUNTINGTIN INTERACTING PROTEIN 1"/>
    <property type="match status" value="1"/>
</dbReference>
<proteinExistence type="inferred from homology"/>
<evidence type="ECO:0000256" key="12">
    <source>
        <dbReference type="ARBA" id="ARBA00023212"/>
    </source>
</evidence>
<feature type="coiled-coil region" evidence="17">
    <location>
        <begin position="1832"/>
        <end position="1861"/>
    </location>
</feature>
<dbReference type="Pfam" id="PF09744">
    <property type="entry name" value="RH1"/>
    <property type="match status" value="1"/>
</dbReference>
<dbReference type="GO" id="GO:0048268">
    <property type="term" value="P:clathrin coat assembly"/>
    <property type="evidence" value="ECO:0007669"/>
    <property type="project" value="TreeGrafter"/>
</dbReference>
<dbReference type="GO" id="GO:0030136">
    <property type="term" value="C:clathrin-coated vesicle"/>
    <property type="evidence" value="ECO:0007669"/>
    <property type="project" value="TreeGrafter"/>
</dbReference>
<dbReference type="GO" id="GO:0030864">
    <property type="term" value="C:cortical actin cytoskeleton"/>
    <property type="evidence" value="ECO:0007669"/>
    <property type="project" value="TreeGrafter"/>
</dbReference>
<keyword evidence="11" id="KW-0009">Actin-binding</keyword>
<dbReference type="InterPro" id="IPR035964">
    <property type="entry name" value="I/LWEQ_dom_sf"/>
</dbReference>
<evidence type="ECO:0000256" key="7">
    <source>
        <dbReference type="ARBA" id="ARBA00022583"/>
    </source>
</evidence>
<evidence type="ECO:0000256" key="6">
    <source>
        <dbReference type="ARBA" id="ARBA00022490"/>
    </source>
</evidence>
<evidence type="ECO:0000256" key="18">
    <source>
        <dbReference type="SAM" id="MobiDB-lite"/>
    </source>
</evidence>
<feature type="region of interest" description="Disordered" evidence="18">
    <location>
        <begin position="2333"/>
        <end position="2398"/>
    </location>
</feature>
<dbReference type="InterPro" id="IPR021563">
    <property type="entry name" value="RILP_dimer"/>
</dbReference>
<keyword evidence="7" id="KW-0254">Endocytosis</keyword>
<name>A0AAE0UW31_9TELE</name>
<dbReference type="SUPFAM" id="SSF161256">
    <property type="entry name" value="RILP dimerisation region"/>
    <property type="match status" value="1"/>
</dbReference>
<dbReference type="Proteomes" id="UP001274896">
    <property type="component" value="Unassembled WGS sequence"/>
</dbReference>
<keyword evidence="10" id="KW-0969">Cilium</keyword>
<dbReference type="GO" id="GO:0035615">
    <property type="term" value="F:clathrin adaptor activity"/>
    <property type="evidence" value="ECO:0007669"/>
    <property type="project" value="TreeGrafter"/>
</dbReference>
<dbReference type="GO" id="GO:0032051">
    <property type="term" value="F:clathrin light chain binding"/>
    <property type="evidence" value="ECO:0007669"/>
    <property type="project" value="TreeGrafter"/>
</dbReference>
<dbReference type="GO" id="GO:0006897">
    <property type="term" value="P:endocytosis"/>
    <property type="evidence" value="ECO:0007669"/>
    <property type="project" value="UniProtKB-KW"/>
</dbReference>
<dbReference type="Gene3D" id="6.10.250.920">
    <property type="match status" value="3"/>
</dbReference>
<dbReference type="SMART" id="SM00273">
    <property type="entry name" value="ENTH"/>
    <property type="match status" value="1"/>
</dbReference>
<dbReference type="GO" id="GO:0015031">
    <property type="term" value="P:protein transport"/>
    <property type="evidence" value="ECO:0007669"/>
    <property type="project" value="UniProtKB-KW"/>
</dbReference>
<evidence type="ECO:0000256" key="17">
    <source>
        <dbReference type="SAM" id="Coils"/>
    </source>
</evidence>
<dbReference type="GO" id="GO:0043325">
    <property type="term" value="F:phosphatidylinositol-3,4-bisphosphate binding"/>
    <property type="evidence" value="ECO:0007669"/>
    <property type="project" value="TreeGrafter"/>
</dbReference>
<feature type="compositionally biased region" description="Pro residues" evidence="18">
    <location>
        <begin position="1888"/>
        <end position="1897"/>
    </location>
</feature>
<dbReference type="EMBL" id="JAUCMX010000015">
    <property type="protein sequence ID" value="KAK3521867.1"/>
    <property type="molecule type" value="Genomic_DNA"/>
</dbReference>
<keyword evidence="13" id="KW-0966">Cell projection</keyword>
<evidence type="ECO:0000259" key="20">
    <source>
        <dbReference type="PROSITE" id="PS51776"/>
    </source>
</evidence>
<dbReference type="PROSITE" id="PS51777">
    <property type="entry name" value="RH2"/>
    <property type="match status" value="1"/>
</dbReference>
<keyword evidence="12" id="KW-0206">Cytoskeleton</keyword>
<organism evidence="22 23">
    <name type="scientific">Hemibagrus guttatus</name>
    <dbReference type="NCBI Taxonomy" id="175788"/>
    <lineage>
        <taxon>Eukaryota</taxon>
        <taxon>Metazoa</taxon>
        <taxon>Chordata</taxon>
        <taxon>Craniata</taxon>
        <taxon>Vertebrata</taxon>
        <taxon>Euteleostomi</taxon>
        <taxon>Actinopterygii</taxon>
        <taxon>Neopterygii</taxon>
        <taxon>Teleostei</taxon>
        <taxon>Ostariophysi</taxon>
        <taxon>Siluriformes</taxon>
        <taxon>Bagridae</taxon>
        <taxon>Hemibagrus</taxon>
    </lineage>
</organism>
<dbReference type="FunFam" id="1.20.1410.10:FF:000006">
    <property type="entry name" value="Huntingtin interacting protein"/>
    <property type="match status" value="1"/>
</dbReference>
<dbReference type="GO" id="GO:0005829">
    <property type="term" value="C:cytosol"/>
    <property type="evidence" value="ECO:0007669"/>
    <property type="project" value="UniProtKB-SubCell"/>
</dbReference>
<gene>
    <name evidence="22" type="ORF">QTP70_018595</name>
</gene>
<dbReference type="Pfam" id="PF07651">
    <property type="entry name" value="ANTH"/>
    <property type="match status" value="1"/>
</dbReference>
<feature type="compositionally biased region" description="Low complexity" evidence="18">
    <location>
        <begin position="1148"/>
        <end position="1158"/>
    </location>
</feature>
<evidence type="ECO:0000256" key="15">
    <source>
        <dbReference type="ARBA" id="ARBA00040816"/>
    </source>
</evidence>
<keyword evidence="9 17" id="KW-0175">Coiled coil</keyword>
<evidence type="ECO:0000256" key="1">
    <source>
        <dbReference type="ARBA" id="ARBA00004138"/>
    </source>
</evidence>
<dbReference type="GO" id="GO:0005929">
    <property type="term" value="C:cilium"/>
    <property type="evidence" value="ECO:0007669"/>
    <property type="project" value="UniProtKB-SubCell"/>
</dbReference>
<dbReference type="Gene3D" id="1.20.1410.10">
    <property type="entry name" value="I/LWEQ domain"/>
    <property type="match status" value="1"/>
</dbReference>
<sequence length="2417" mass="275215">MCKSIILACEDKMDEDREKDHLRSKVFGNSLMSTNGFLFDPWHSTPVKKQTDEGSMAKRTAKSITANQQSSISAMQGSRVRNVTVHTDYRLCETQASDLEITTIQKQRTELQLLIGELKDREQELNRMAAAHHRQLQAWEQDRQRVLTLEQRSVRLEDELQKRNEVIRAISKRLKMAEVREQDSRRELSSMQHRMQKLSQRQQHSSQQHQDLEEKNRSLNSSILTLSSQLGQLQVHEEELSSMLKLKDKDLTEATNRILGLTDRLRESESSLKECQARESKTLQETEEYKRRLREARHQNAQLKDELQEKTLENNSQREELIGLRQENQLLRKELALADESESWKEELLALARSKQERTESELLCLTQVCEHQQNDLQLLKLNLETTREALMQYESQRSLVSEETVAGASCALGHCNHQEAEIQESIGECHSESLVISEQRENPTITTSADQTPDVEKQVQSCKTPVSGSDGSSAPTILHCCKCSKENKAVDCCCGVTELDVIAIINHSAEMEDHVLLVDVNLNNPLQPSCPGDVTCMYVDCSTPSPQRRTASPGLEEDVPLSKQFLTNQLCCNSNRTEKMSKDKIEKKDKSEKALAAEKEQFVKLQLQSISKCITTTEAPTKAKYGRTWHFLNISTDILLGTHWESGAVTFWSHAVNLPLASNAILSWKFCHMVHKLLRDGHPNTLRDSRGHVPNIKQMGILWGSLHDRYGHIVALYAKFLCIKIDFHCKRTAIPPSLEAPDEVLERAIAVDINEVFEITGEVQDYMDAALVLQETVFRQLESNNTSSTTAVGQCRLAPLVLLIQDCSPLYQFLVKLLFKLHSHQKLVEINVTFASLIFPLSLSQFFEKARSMEFFKTIIQIPDFPDSPPNFLRAASMADYVKPVVVHDQFPDDDDTESQVEAGEGYPMFYSLNHNDPTNDIPVQREKEVESMRKELEALRPEVKMFKAEAQRAVIHLKDQVNKLEAELEDQRTHKQMAFVENEQLRMEVEALRAQTAIAASMQASVDDSRVQTAQMHFTRLKEKHAELVTRHADLMRKNTDMVKQLTNTQQAQEELVKAKQQIAEELEQIKQENNKMLEAQKAEIVQMKQELQTRKAEITNVQSALQSKEKTGDQLSSVLVGLQAEKETLMRSLKEQEAELANLRQSSQLHQTTLQQEREQNQREMSTLQSQLQEKVSREQEQQIELHKLKRELELKRAEALSVQSALQSKEAAGDQLSSVLVGLQAEKETLLRLLKEQEDELAKLHQAAQLHQITLQQERDKYQREIDLLKSQLQEKLQREQEQQLEIAQLKRELEARRVEVTNVQSALHSKETYLTEHCRNPLGYGVHQSFTGCHWNPLPLLHDNITELVDFRDLALHHLLFEDASQMLNTCQCITFTLSFFSKAVVALEAGHEMNTVVVGLQAQKETLMRSLKEQEAELANLRQAAQLHQTMLQQEREKNQREMSILQSELHAKVNRELELQQKLQEEQFCLLQCAVVEAEGIILDALAKVDDPMHVRCVCTPEYLINRAETALVSIDKMQQSHAGYLRNLDDASGLLRSVTQFSHLAADTIVNGAAASHSAPTDQADRLTDNCRDCATHCLQFLKELKLKATLQGADPSAIRYTVQRILNQATDLRRNDADVLKAELADMVDKEMAATSTAIEDAVMRMEEILSQARRDTSGLKLEVNQSILGSCSDLMKAIHMLVTAATDLQKDIVESGRGSGSVKDFYAKNSCWTEGLISASKAVGWGATQMVDSADKVVTDRGKYEELIVCSHEIAASTAQLVAASKVKADRSNKKLNTLLQASRHVNDMAAVVVTSTKAGQMQIEDKDPMDFSGMSLIKLKTEEMESQVKVLELENQLSNERQRLGELRKKHYDLAGVPLDQTIERDFDGFVSVLPPVMPEPPLPEPPKPEPPKNLPTKKPSIFKSGSLLKNKCDRYDRKYDITSRVSASSHLSGCLRVEKNEKVSIGNRVGRWEATVMEGFGSALEKNVADLTVMDVYDIAAVVGQEFERIIDQYGCEALARLMPKVVRVLEILEVLVSRNSISPETEELRLELDKLRLERLDRLEREKKHKKELELVEDVWRGEAQDLLSQIAQLQEENKTLLNNLSLKDYPMTEEDVQRQEGMSERERQVMKKLKEVVDKQRDEIRAKDRELTLKNEDIEALQQQQNRLMKINHDLRHKITVVEAQGKALIEQKVELEAFAQARQQELASLRQEVSRLRERLQGETKSPETEEPPAPPSPAQNLFSELEQSCNPPLSLALRNRHVLTDDNAAEVEDEDDVEEEAVLLWEALSEEEAGFDPKDPNRPRFTLQELRDVLHERNELKAKVFMLQEEIAYYKSEEQEDDAHLPTPDPSPTLRPRSRNSAQPESGIKRLFSFFSRDKRRSSQRGMGQFDDGYSPWSRKDDVYTEQAQEALQHIYSPASH</sequence>
<dbReference type="InterPro" id="IPR008942">
    <property type="entry name" value="ENTH_VHS"/>
</dbReference>
<feature type="compositionally biased region" description="Low complexity" evidence="18">
    <location>
        <begin position="199"/>
        <end position="209"/>
    </location>
</feature>
<dbReference type="InterPro" id="IPR034744">
    <property type="entry name" value="RH2"/>
</dbReference>
<dbReference type="Pfam" id="PF01608">
    <property type="entry name" value="I_LWEQ"/>
    <property type="match status" value="1"/>
</dbReference>
<feature type="domain" description="RH1" evidence="20">
    <location>
        <begin position="1971"/>
        <end position="2065"/>
    </location>
</feature>
<evidence type="ECO:0000256" key="3">
    <source>
        <dbReference type="ARBA" id="ARBA00004514"/>
    </source>
</evidence>
<dbReference type="FunFam" id="1.25.40.90:FF:000012">
    <property type="entry name" value="Huntingtin interacting protein 1-related"/>
    <property type="match status" value="1"/>
</dbReference>
<dbReference type="InterPro" id="IPR002558">
    <property type="entry name" value="ILWEQ_dom"/>
</dbReference>
<feature type="domain" description="RH2" evidence="21">
    <location>
        <begin position="2298"/>
        <end position="2367"/>
    </location>
</feature>
<dbReference type="FunFam" id="1.20.5.1700:FF:000002">
    <property type="entry name" value="Huntingtin interacting protein 1"/>
    <property type="match status" value="1"/>
</dbReference>
<feature type="domain" description="I/LWEQ" evidence="19">
    <location>
        <begin position="1625"/>
        <end position="1866"/>
    </location>
</feature>
<feature type="region of interest" description="Disordered" evidence="18">
    <location>
        <begin position="178"/>
        <end position="218"/>
    </location>
</feature>
<comment type="caution">
    <text evidence="22">The sequence shown here is derived from an EMBL/GenBank/DDBJ whole genome shotgun (WGS) entry which is preliminary data.</text>
</comment>
<feature type="region of interest" description="Disordered" evidence="18">
    <location>
        <begin position="2214"/>
        <end position="2237"/>
    </location>
</feature>
<evidence type="ECO:0000259" key="21">
    <source>
        <dbReference type="PROSITE" id="PS51777"/>
    </source>
</evidence>
<feature type="region of interest" description="Disordered" evidence="18">
    <location>
        <begin position="1147"/>
        <end position="1177"/>
    </location>
</feature>
<evidence type="ECO:0000256" key="11">
    <source>
        <dbReference type="ARBA" id="ARBA00023203"/>
    </source>
</evidence>
<dbReference type="PANTHER" id="PTHR10407:SF10">
    <property type="entry name" value="HUNTINGTIN-INTERACTING PROTEIN 1-RELATED PROTEIN"/>
    <property type="match status" value="1"/>
</dbReference>
<evidence type="ECO:0000256" key="5">
    <source>
        <dbReference type="ARBA" id="ARBA00022448"/>
    </source>
</evidence>
<evidence type="ECO:0000256" key="13">
    <source>
        <dbReference type="ARBA" id="ARBA00023273"/>
    </source>
</evidence>
<evidence type="ECO:0000256" key="8">
    <source>
        <dbReference type="ARBA" id="ARBA00022927"/>
    </source>
</evidence>
<dbReference type="SUPFAM" id="SSF109885">
    <property type="entry name" value="I/LWEQ domain"/>
    <property type="match status" value="1"/>
</dbReference>
<dbReference type="FunFam" id="1.20.58.1770:FF:000002">
    <property type="entry name" value="RILP-like protein 1 isoform X1"/>
    <property type="match status" value="1"/>
</dbReference>
<dbReference type="InterPro" id="IPR032422">
    <property type="entry name" value="HIP1_clath-bd"/>
</dbReference>
<dbReference type="Gene3D" id="1.20.5.1700">
    <property type="match status" value="1"/>
</dbReference>
<evidence type="ECO:0000313" key="23">
    <source>
        <dbReference type="Proteomes" id="UP001274896"/>
    </source>
</evidence>
<evidence type="ECO:0000259" key="19">
    <source>
        <dbReference type="PROSITE" id="PS50945"/>
    </source>
</evidence>
<dbReference type="GO" id="GO:0007015">
    <property type="term" value="P:actin filament organization"/>
    <property type="evidence" value="ECO:0007669"/>
    <property type="project" value="TreeGrafter"/>
</dbReference>
<dbReference type="SMART" id="SM00307">
    <property type="entry name" value="ILWEQ"/>
    <property type="match status" value="1"/>
</dbReference>
<keyword evidence="5" id="KW-0813">Transport</keyword>
<dbReference type="Pfam" id="PF11461">
    <property type="entry name" value="RILP"/>
    <property type="match status" value="1"/>
</dbReference>
<feature type="coiled-coil region" evidence="17">
    <location>
        <begin position="370"/>
        <end position="397"/>
    </location>
</feature>
<evidence type="ECO:0000313" key="22">
    <source>
        <dbReference type="EMBL" id="KAK3521867.1"/>
    </source>
</evidence>
<comment type="subcellular location">
    <subcellularLocation>
        <location evidence="1">Cell projection</location>
        <location evidence="1">Cilium</location>
    </subcellularLocation>
    <subcellularLocation>
        <location evidence="2">Cytoplasm</location>
        <location evidence="2">Cytoskeleton</location>
        <location evidence="2">Microtubule organizing center</location>
        <location evidence="2">Centrosome</location>
    </subcellularLocation>
    <subcellularLocation>
        <location evidence="3">Cytoplasm</location>
        <location evidence="3">Cytosol</location>
    </subcellularLocation>
</comment>
<evidence type="ECO:0000256" key="14">
    <source>
        <dbReference type="ARBA" id="ARBA00038318"/>
    </source>
</evidence>
<dbReference type="Pfam" id="PF16515">
    <property type="entry name" value="HIP1_clath_bdg"/>
    <property type="match status" value="3"/>
</dbReference>
<evidence type="ECO:0000256" key="10">
    <source>
        <dbReference type="ARBA" id="ARBA00023069"/>
    </source>
</evidence>
<comment type="similarity">
    <text evidence="4">Belongs to the SLA2 family.</text>
</comment>
<evidence type="ECO:0000256" key="2">
    <source>
        <dbReference type="ARBA" id="ARBA00004300"/>
    </source>
</evidence>
<keyword evidence="23" id="KW-1185">Reference proteome</keyword>
<feature type="coiled-coil region" evidence="17">
    <location>
        <begin position="286"/>
        <end position="334"/>
    </location>
</feature>
<dbReference type="PROSITE" id="PS50945">
    <property type="entry name" value="I_LWEQ"/>
    <property type="match status" value="1"/>
</dbReference>
<feature type="region of interest" description="Disordered" evidence="18">
    <location>
        <begin position="1888"/>
        <end position="1912"/>
    </location>
</feature>